<dbReference type="EMBL" id="SMOL01000148">
    <property type="protein sequence ID" value="KAB2627736.1"/>
    <property type="molecule type" value="Genomic_DNA"/>
</dbReference>
<dbReference type="AlphaFoldDB" id="A0A5N5HIB4"/>
<sequence>MQVLTMKIKTGGKVGFSMDELYSMVAYLGEKLGGEVLVGDGGVVGREVVAGEAEKPDPDLGGVIDGGEGVEDGAPSAAAEGGVGEDGHGGEWLDYSVDGRDLIGIWQGWLGGEDD</sequence>
<feature type="region of interest" description="Disordered" evidence="1">
    <location>
        <begin position="53"/>
        <end position="90"/>
    </location>
</feature>
<dbReference type="Proteomes" id="UP000327157">
    <property type="component" value="Chromosome 8"/>
</dbReference>
<comment type="caution">
    <text evidence="2">The sequence shown here is derived from an EMBL/GenBank/DDBJ whole genome shotgun (WGS) entry which is preliminary data.</text>
</comment>
<protein>
    <submittedName>
        <fullName evidence="2">Transport protein SEC23-like</fullName>
    </submittedName>
</protein>
<reference evidence="3" key="2">
    <citation type="submission" date="2019-10" db="EMBL/GenBank/DDBJ databases">
        <title>A de novo genome assembly of a pear dwarfing rootstock.</title>
        <authorList>
            <person name="Wang F."/>
            <person name="Wang J."/>
            <person name="Li S."/>
            <person name="Zhang Y."/>
            <person name="Fang M."/>
            <person name="Ma L."/>
            <person name="Zhao Y."/>
            <person name="Jiang S."/>
        </authorList>
    </citation>
    <scope>NUCLEOTIDE SEQUENCE [LARGE SCALE GENOMIC DNA]</scope>
</reference>
<reference evidence="2 3" key="1">
    <citation type="submission" date="2019-09" db="EMBL/GenBank/DDBJ databases">
        <authorList>
            <person name="Ou C."/>
        </authorList>
    </citation>
    <scope>NUCLEOTIDE SEQUENCE [LARGE SCALE GENOMIC DNA]</scope>
    <source>
        <strain evidence="2">S2</strain>
        <tissue evidence="2">Leaf</tissue>
    </source>
</reference>
<evidence type="ECO:0000256" key="1">
    <source>
        <dbReference type="SAM" id="MobiDB-lite"/>
    </source>
</evidence>
<reference evidence="2 3" key="3">
    <citation type="submission" date="2019-11" db="EMBL/GenBank/DDBJ databases">
        <title>A de novo genome assembly of a pear dwarfing rootstock.</title>
        <authorList>
            <person name="Wang F."/>
            <person name="Wang J."/>
            <person name="Li S."/>
            <person name="Zhang Y."/>
            <person name="Fang M."/>
            <person name="Ma L."/>
            <person name="Zhao Y."/>
            <person name="Jiang S."/>
        </authorList>
    </citation>
    <scope>NUCLEOTIDE SEQUENCE [LARGE SCALE GENOMIC DNA]</scope>
    <source>
        <strain evidence="2">S2</strain>
        <tissue evidence="2">Leaf</tissue>
    </source>
</reference>
<organism evidence="2 3">
    <name type="scientific">Pyrus ussuriensis x Pyrus communis</name>
    <dbReference type="NCBI Taxonomy" id="2448454"/>
    <lineage>
        <taxon>Eukaryota</taxon>
        <taxon>Viridiplantae</taxon>
        <taxon>Streptophyta</taxon>
        <taxon>Embryophyta</taxon>
        <taxon>Tracheophyta</taxon>
        <taxon>Spermatophyta</taxon>
        <taxon>Magnoliopsida</taxon>
        <taxon>eudicotyledons</taxon>
        <taxon>Gunneridae</taxon>
        <taxon>Pentapetalae</taxon>
        <taxon>rosids</taxon>
        <taxon>fabids</taxon>
        <taxon>Rosales</taxon>
        <taxon>Rosaceae</taxon>
        <taxon>Amygdaloideae</taxon>
        <taxon>Maleae</taxon>
        <taxon>Pyrus</taxon>
    </lineage>
</organism>
<accession>A0A5N5HIB4</accession>
<keyword evidence="3" id="KW-1185">Reference proteome</keyword>
<name>A0A5N5HIB4_9ROSA</name>
<proteinExistence type="predicted"/>
<evidence type="ECO:0000313" key="3">
    <source>
        <dbReference type="Proteomes" id="UP000327157"/>
    </source>
</evidence>
<gene>
    <name evidence="2" type="ORF">D8674_032531</name>
</gene>
<evidence type="ECO:0000313" key="2">
    <source>
        <dbReference type="EMBL" id="KAB2627736.1"/>
    </source>
</evidence>